<name>A0A067EWQ8_CITSI</name>
<organism evidence="2 3">
    <name type="scientific">Citrus sinensis</name>
    <name type="common">Sweet orange</name>
    <name type="synonym">Citrus aurantium var. sinensis</name>
    <dbReference type="NCBI Taxonomy" id="2711"/>
    <lineage>
        <taxon>Eukaryota</taxon>
        <taxon>Viridiplantae</taxon>
        <taxon>Streptophyta</taxon>
        <taxon>Embryophyta</taxon>
        <taxon>Tracheophyta</taxon>
        <taxon>Spermatophyta</taxon>
        <taxon>Magnoliopsida</taxon>
        <taxon>eudicotyledons</taxon>
        <taxon>Gunneridae</taxon>
        <taxon>Pentapetalae</taxon>
        <taxon>rosids</taxon>
        <taxon>malvids</taxon>
        <taxon>Sapindales</taxon>
        <taxon>Rutaceae</taxon>
        <taxon>Aurantioideae</taxon>
        <taxon>Citrus</taxon>
    </lineage>
</organism>
<protein>
    <submittedName>
        <fullName evidence="2">Uncharacterized protein</fullName>
    </submittedName>
</protein>
<accession>A0A067EWQ8</accession>
<keyword evidence="1" id="KW-1133">Transmembrane helix</keyword>
<feature type="transmembrane region" description="Helical" evidence="1">
    <location>
        <begin position="130"/>
        <end position="150"/>
    </location>
</feature>
<reference evidence="2 3" key="1">
    <citation type="submission" date="2014-04" db="EMBL/GenBank/DDBJ databases">
        <authorList>
            <consortium name="International Citrus Genome Consortium"/>
            <person name="Gmitter F."/>
            <person name="Chen C."/>
            <person name="Farmerie W."/>
            <person name="Harkins T."/>
            <person name="Desany B."/>
            <person name="Mohiuddin M."/>
            <person name="Kodira C."/>
            <person name="Borodovsky M."/>
            <person name="Lomsadze A."/>
            <person name="Burns P."/>
            <person name="Jenkins J."/>
            <person name="Prochnik S."/>
            <person name="Shu S."/>
            <person name="Chapman J."/>
            <person name="Pitluck S."/>
            <person name="Schmutz J."/>
            <person name="Rokhsar D."/>
        </authorList>
    </citation>
    <scope>NUCLEOTIDE SEQUENCE</scope>
</reference>
<dbReference type="EMBL" id="KK784951">
    <property type="protein sequence ID" value="KDO58310.1"/>
    <property type="molecule type" value="Genomic_DNA"/>
</dbReference>
<dbReference type="AlphaFoldDB" id="A0A067EWQ8"/>
<keyword evidence="3" id="KW-1185">Reference proteome</keyword>
<evidence type="ECO:0000313" key="2">
    <source>
        <dbReference type="EMBL" id="KDO58310.1"/>
    </source>
</evidence>
<keyword evidence="1" id="KW-0812">Transmembrane</keyword>
<proteinExistence type="predicted"/>
<dbReference type="PANTHER" id="PTHR34118">
    <property type="entry name" value="NF-KAPPA-B INHIBITOR-LIKE PROTEIN-RELATED"/>
    <property type="match status" value="1"/>
</dbReference>
<dbReference type="PANTHER" id="PTHR34118:SF1">
    <property type="entry name" value="NF-KAPPA-B INHIBITOR-LIKE PROTEIN"/>
    <property type="match status" value="1"/>
</dbReference>
<keyword evidence="1" id="KW-0472">Membrane</keyword>
<evidence type="ECO:0000313" key="3">
    <source>
        <dbReference type="Proteomes" id="UP000027120"/>
    </source>
</evidence>
<feature type="transmembrane region" description="Helical" evidence="1">
    <location>
        <begin position="89"/>
        <end position="110"/>
    </location>
</feature>
<dbReference type="EMBL" id="KK784951">
    <property type="protein sequence ID" value="KDO58309.1"/>
    <property type="molecule type" value="Genomic_DNA"/>
</dbReference>
<evidence type="ECO:0000256" key="1">
    <source>
        <dbReference type="SAM" id="Phobius"/>
    </source>
</evidence>
<gene>
    <name evidence="2" type="ORF">CISIN_1g031065mg</name>
</gene>
<sequence length="156" mass="17750">MFWLKGTSKFVDSDADAGKFADNSEQAHQVIESDNDDGFLKLSKTREWWLLGDNSAPINKKPSAKALQDDSERRTKLNFLKYEALKRELMLLSVGIGTACSGYCLITFSVQVISSQEIKAQYLKFKNVLISYLSLASLMEVWNFALCYFAESHDWE</sequence>
<dbReference type="Proteomes" id="UP000027120">
    <property type="component" value="Unassembled WGS sequence"/>
</dbReference>